<comment type="similarity">
    <text evidence="11">Belongs to the ApbE family.</text>
</comment>
<dbReference type="Gene3D" id="3.10.520.10">
    <property type="entry name" value="ApbE-like domains"/>
    <property type="match status" value="1"/>
</dbReference>
<evidence type="ECO:0000256" key="6">
    <source>
        <dbReference type="ARBA" id="ARBA00022723"/>
    </source>
</evidence>
<dbReference type="GO" id="GO:0016740">
    <property type="term" value="F:transferase activity"/>
    <property type="evidence" value="ECO:0007669"/>
    <property type="project" value="UniProtKB-KW"/>
</dbReference>
<evidence type="ECO:0000256" key="2">
    <source>
        <dbReference type="ARBA" id="ARBA00011955"/>
    </source>
</evidence>
<comment type="cofactor">
    <cofactor evidence="1">
        <name>Mg(2+)</name>
        <dbReference type="ChEBI" id="CHEBI:18420"/>
    </cofactor>
</comment>
<proteinExistence type="inferred from homology"/>
<comment type="catalytic activity">
    <reaction evidence="10 11">
        <text>L-threonyl-[protein] + FAD = FMN-L-threonyl-[protein] + AMP + H(+)</text>
        <dbReference type="Rhea" id="RHEA:36847"/>
        <dbReference type="Rhea" id="RHEA-COMP:11060"/>
        <dbReference type="Rhea" id="RHEA-COMP:11061"/>
        <dbReference type="ChEBI" id="CHEBI:15378"/>
        <dbReference type="ChEBI" id="CHEBI:30013"/>
        <dbReference type="ChEBI" id="CHEBI:57692"/>
        <dbReference type="ChEBI" id="CHEBI:74257"/>
        <dbReference type="ChEBI" id="CHEBI:456215"/>
        <dbReference type="EC" id="2.7.1.180"/>
    </reaction>
</comment>
<evidence type="ECO:0000256" key="11">
    <source>
        <dbReference type="PIRNR" id="PIRNR006268"/>
    </source>
</evidence>
<name>A0ABZ0BBI8_9SPHN</name>
<dbReference type="RefSeq" id="WP_313916105.1">
    <property type="nucleotide sequence ID" value="NZ_CP135076.1"/>
</dbReference>
<evidence type="ECO:0000313" key="12">
    <source>
        <dbReference type="EMBL" id="WNO54041.1"/>
    </source>
</evidence>
<keyword evidence="7 11" id="KW-0274">FAD</keyword>
<dbReference type="PIRSF" id="PIRSF006268">
    <property type="entry name" value="ApbE"/>
    <property type="match status" value="1"/>
</dbReference>
<dbReference type="Pfam" id="PF02424">
    <property type="entry name" value="ApbE"/>
    <property type="match status" value="1"/>
</dbReference>
<dbReference type="InterPro" id="IPR024932">
    <property type="entry name" value="ApbE"/>
</dbReference>
<dbReference type="InterPro" id="IPR003374">
    <property type="entry name" value="ApbE-like_sf"/>
</dbReference>
<organism evidence="12 13">
    <name type="scientific">Stakelama saccharophila</name>
    <dbReference type="NCBI Taxonomy" id="3075605"/>
    <lineage>
        <taxon>Bacteria</taxon>
        <taxon>Pseudomonadati</taxon>
        <taxon>Pseudomonadota</taxon>
        <taxon>Alphaproteobacteria</taxon>
        <taxon>Sphingomonadales</taxon>
        <taxon>Sphingomonadaceae</taxon>
        <taxon>Stakelama</taxon>
    </lineage>
</organism>
<evidence type="ECO:0000256" key="10">
    <source>
        <dbReference type="ARBA" id="ARBA00048540"/>
    </source>
</evidence>
<evidence type="ECO:0000256" key="7">
    <source>
        <dbReference type="ARBA" id="ARBA00022827"/>
    </source>
</evidence>
<evidence type="ECO:0000313" key="13">
    <source>
        <dbReference type="Proteomes" id="UP001302249"/>
    </source>
</evidence>
<gene>
    <name evidence="12" type="ORF">RPR59_01935</name>
</gene>
<accession>A0ABZ0BBI8</accession>
<evidence type="ECO:0000256" key="9">
    <source>
        <dbReference type="ARBA" id="ARBA00031306"/>
    </source>
</evidence>
<protein>
    <recommendedName>
        <fullName evidence="3 11">FAD:protein FMN transferase</fullName>
        <ecNumber evidence="2 11">2.7.1.180</ecNumber>
    </recommendedName>
    <alternativeName>
        <fullName evidence="9 11">Flavin transferase</fullName>
    </alternativeName>
</protein>
<dbReference type="PANTHER" id="PTHR30040">
    <property type="entry name" value="THIAMINE BIOSYNTHESIS LIPOPROTEIN APBE"/>
    <property type="match status" value="1"/>
</dbReference>
<dbReference type="SUPFAM" id="SSF143631">
    <property type="entry name" value="ApbE-like"/>
    <property type="match status" value="1"/>
</dbReference>
<dbReference type="PANTHER" id="PTHR30040:SF2">
    <property type="entry name" value="FAD:PROTEIN FMN TRANSFERASE"/>
    <property type="match status" value="1"/>
</dbReference>
<reference evidence="12 13" key="1">
    <citation type="submission" date="2023-09" db="EMBL/GenBank/DDBJ databases">
        <authorList>
            <person name="Rey-Velasco X."/>
        </authorList>
    </citation>
    <scope>NUCLEOTIDE SEQUENCE [LARGE SCALE GENOMIC DNA]</scope>
    <source>
        <strain evidence="12 13">W311</strain>
    </source>
</reference>
<keyword evidence="6 11" id="KW-0479">Metal-binding</keyword>
<evidence type="ECO:0000256" key="5">
    <source>
        <dbReference type="ARBA" id="ARBA00022679"/>
    </source>
</evidence>
<dbReference type="EC" id="2.7.1.180" evidence="2 11"/>
<dbReference type="EMBL" id="CP135076">
    <property type="protein sequence ID" value="WNO54041.1"/>
    <property type="molecule type" value="Genomic_DNA"/>
</dbReference>
<keyword evidence="5 11" id="KW-0808">Transferase</keyword>
<evidence type="ECO:0000256" key="1">
    <source>
        <dbReference type="ARBA" id="ARBA00001946"/>
    </source>
</evidence>
<keyword evidence="8 11" id="KW-0460">Magnesium</keyword>
<evidence type="ECO:0000256" key="3">
    <source>
        <dbReference type="ARBA" id="ARBA00016337"/>
    </source>
</evidence>
<evidence type="ECO:0000256" key="8">
    <source>
        <dbReference type="ARBA" id="ARBA00022842"/>
    </source>
</evidence>
<keyword evidence="13" id="KW-1185">Reference proteome</keyword>
<keyword evidence="4 11" id="KW-0285">Flavoprotein</keyword>
<dbReference type="Proteomes" id="UP001302249">
    <property type="component" value="Chromosome"/>
</dbReference>
<evidence type="ECO:0000256" key="4">
    <source>
        <dbReference type="ARBA" id="ARBA00022630"/>
    </source>
</evidence>
<sequence length="328" mass="34310">MLATREPHVLIPPVPEAPDLLAPVAGGVVRRLAGTAMGTEWRVALVARQRHDLAPARAAIGRAIADVVAQMSQWETESELSRFNRLPAGAAMTISPAFAQVLDCALTLAEASGGAFDPTLGAASDAFGFGPGPPPEARPDGIPGGGWRSLSFDRAARRLIQPGPVRLDLSGIAKGFAVDLIARGLARAGFARHLVEIGGELRGAGAKPDGQPWWVAVDPVPDMPDRPVRIALSGWSVASSGDWQRRRGPAGRDWSHTLSPGDGSPLVQSPRCATVLHRGCMQADALATSMMVLGADAGIAFADRHAIPARIATAAGHIRESRAWSAMT</sequence>